<dbReference type="AlphaFoldDB" id="Q72NF5"/>
<evidence type="ECO:0000313" key="1">
    <source>
        <dbReference type="EMBL" id="AAS71432.1"/>
    </source>
</evidence>
<dbReference type="HOGENOM" id="CLU_2554141_0_0_12"/>
<dbReference type="KEGG" id="lic:LIC_12879"/>
<dbReference type="EMBL" id="AE016823">
    <property type="protein sequence ID" value="AAS71432.1"/>
    <property type="molecule type" value="Genomic_DNA"/>
</dbReference>
<accession>Q72NF5</accession>
<evidence type="ECO:0000313" key="2">
    <source>
        <dbReference type="Proteomes" id="UP000007037"/>
    </source>
</evidence>
<reference evidence="1 2" key="1">
    <citation type="journal article" date="2004" name="J. Bacteriol.">
        <title>Comparative genomics of two Leptospira interrogans serovars reveals novel insights into physiology and pathogenesis.</title>
        <authorList>
            <person name="Nascimento A.L."/>
            <person name="Ko A.I."/>
            <person name="Martins E.A."/>
            <person name="Monteiro-Vitorello C.B."/>
            <person name="Ho P.L."/>
            <person name="Haake D.A."/>
            <person name="Verjovski-Almeida S."/>
            <person name="Hartskeerl R.A."/>
            <person name="Marques M.V."/>
            <person name="Oliveira M.C."/>
            <person name="Menck C.F."/>
            <person name="Leite L.C."/>
            <person name="Carrer H."/>
            <person name="Coutinho L.L."/>
            <person name="Degrave W.M."/>
            <person name="Dellagostin O.A."/>
            <person name="El-Dorry H."/>
            <person name="Ferro E.S."/>
            <person name="Ferro M.I."/>
            <person name="Furlan L.R."/>
            <person name="Gamberini M."/>
            <person name="Giglioti E.A."/>
            <person name="Goes-Neto A."/>
            <person name="Goldman G.H."/>
            <person name="Goldman M.H."/>
            <person name="Harakava R."/>
            <person name="Jeronimo S.M."/>
            <person name="Junqueira-De-Azevedo I.L."/>
            <person name="Kimura E.T."/>
            <person name="Kuramae E.E."/>
            <person name="Lemos E.G."/>
            <person name="Lemos M.V."/>
            <person name="Marino C.L."/>
            <person name="Nunes L.R."/>
            <person name="De Oliveira R.C."/>
            <person name="Pereira G.G."/>
            <person name="Reis M.S."/>
            <person name="Schriefer A."/>
            <person name="Siqueira W.J."/>
            <person name="Sommer P."/>
            <person name="Tsai S.M."/>
            <person name="Simpson A.J."/>
            <person name="Ferro J.A."/>
            <person name="Camargo L.E."/>
            <person name="Kitajima J.P."/>
            <person name="Setubal J.C."/>
            <person name="Van Sluys M.A."/>
        </authorList>
    </citation>
    <scope>NUCLEOTIDE SEQUENCE [LARGE SCALE GENOMIC DNA]</scope>
    <source>
        <strain evidence="1 2">Fiocruz L1-130</strain>
    </source>
</reference>
<proteinExistence type="predicted"/>
<organism evidence="1 2">
    <name type="scientific">Leptospira interrogans serogroup Icterohaemorrhagiae serovar copenhageni (strain Fiocruz L1-130)</name>
    <dbReference type="NCBI Taxonomy" id="267671"/>
    <lineage>
        <taxon>Bacteria</taxon>
        <taxon>Pseudomonadati</taxon>
        <taxon>Spirochaetota</taxon>
        <taxon>Spirochaetia</taxon>
        <taxon>Leptospirales</taxon>
        <taxon>Leptospiraceae</taxon>
        <taxon>Leptospira</taxon>
    </lineage>
</organism>
<name>Q72NF5_LEPIC</name>
<gene>
    <name evidence="1" type="ordered locus">LIC_12879</name>
</gene>
<dbReference type="Proteomes" id="UP000007037">
    <property type="component" value="Chromosome I"/>
</dbReference>
<protein>
    <submittedName>
        <fullName evidence="1">Uncharacterized protein</fullName>
    </submittedName>
</protein>
<sequence>MEDKSLNLIFNLYDRMSKIPSLNADLSQNLRSLSILYIRTHNRFDFLSKIIETIFILSQFYFRKLIKLKMMNLTQNYRIETEVFALK</sequence>